<evidence type="ECO:0000313" key="1">
    <source>
        <dbReference type="EMBL" id="CDM92703.1"/>
    </source>
</evidence>
<reference evidence="1 2" key="1">
    <citation type="submission" date="2014-02" db="EMBL/GenBank/DDBJ databases">
        <authorList>
            <person name="Genoscope - CEA"/>
        </authorList>
    </citation>
    <scope>NUCLEOTIDE SEQUENCE [LARGE SCALE GENOMIC DNA]</scope>
    <source>
        <strain evidence="1 2">PCC 8005</strain>
    </source>
</reference>
<gene>
    <name evidence="1" type="ORF">ARTHRO_10376</name>
</gene>
<dbReference type="AlphaFoldDB" id="A0A9P1KBQ0"/>
<evidence type="ECO:0000313" key="2">
    <source>
        <dbReference type="Proteomes" id="UP000032946"/>
    </source>
</evidence>
<dbReference type="EMBL" id="FO818640">
    <property type="protein sequence ID" value="CDM92703.1"/>
    <property type="molecule type" value="Genomic_DNA"/>
</dbReference>
<keyword evidence="2" id="KW-1185">Reference proteome</keyword>
<protein>
    <submittedName>
        <fullName evidence="1">Uncharacterized protein</fullName>
    </submittedName>
</protein>
<accession>A0A9P1KBQ0</accession>
<name>A0A9P1KBQ0_9CYAN</name>
<sequence length="59" mass="6700">MIFKILLRIDTILGQIPRQKLTRLWGLCYALGNRTQGVPLSISQNQGYNPDYVAVIIII</sequence>
<organism evidence="1 2">
    <name type="scientific">Limnospira indica PCC 8005</name>
    <dbReference type="NCBI Taxonomy" id="376219"/>
    <lineage>
        <taxon>Bacteria</taxon>
        <taxon>Bacillati</taxon>
        <taxon>Cyanobacteriota</taxon>
        <taxon>Cyanophyceae</taxon>
        <taxon>Oscillatoriophycideae</taxon>
        <taxon>Oscillatoriales</taxon>
        <taxon>Sirenicapillariaceae</taxon>
        <taxon>Limnospira</taxon>
    </lineage>
</organism>
<proteinExistence type="predicted"/>
<dbReference type="Proteomes" id="UP000032946">
    <property type="component" value="Chromosome"/>
</dbReference>